<dbReference type="AlphaFoldDB" id="A0A1G4K2M4"/>
<reference evidence="4 5" key="1">
    <citation type="submission" date="2016-03" db="EMBL/GenBank/DDBJ databases">
        <authorList>
            <person name="Devillers H."/>
        </authorList>
    </citation>
    <scope>NUCLEOTIDE SEQUENCE [LARGE SCALE GENOMIC DNA]</scope>
    <source>
        <strain evidence="4">CBS 10888</strain>
    </source>
</reference>
<dbReference type="EMBL" id="LT598461">
    <property type="protein sequence ID" value="SCU97884.1"/>
    <property type="molecule type" value="Genomic_DNA"/>
</dbReference>
<comment type="similarity">
    <text evidence="1">Belongs to the AAR2 family.</text>
</comment>
<dbReference type="InterPro" id="IPR007946">
    <property type="entry name" value="AAR2"/>
</dbReference>
<dbReference type="OrthoDB" id="201752at2759"/>
<evidence type="ECO:0000259" key="3">
    <source>
        <dbReference type="Pfam" id="PF20981"/>
    </source>
</evidence>
<evidence type="ECO:0000313" key="5">
    <source>
        <dbReference type="Proteomes" id="UP000190274"/>
    </source>
</evidence>
<dbReference type="CDD" id="cd13777">
    <property type="entry name" value="Aar2_N"/>
    <property type="match status" value="1"/>
</dbReference>
<dbReference type="CDD" id="cd13778">
    <property type="entry name" value="Aar2_C"/>
    <property type="match status" value="1"/>
</dbReference>
<evidence type="ECO:0000256" key="1">
    <source>
        <dbReference type="ARBA" id="ARBA00006281"/>
    </source>
</evidence>
<dbReference type="GO" id="GO:0005682">
    <property type="term" value="C:U5 snRNP"/>
    <property type="evidence" value="ECO:0007669"/>
    <property type="project" value="EnsemblFungi"/>
</dbReference>
<dbReference type="InterPro" id="IPR038516">
    <property type="entry name" value="AAR2_N_sf"/>
</dbReference>
<evidence type="ECO:0000313" key="4">
    <source>
        <dbReference type="EMBL" id="SCU97884.1"/>
    </source>
</evidence>
<dbReference type="Pfam" id="PF20981">
    <property type="entry name" value="AAR2_1st"/>
    <property type="match status" value="1"/>
</dbReference>
<protein>
    <submittedName>
        <fullName evidence="4">LADA_0H09032g1_1</fullName>
    </submittedName>
</protein>
<dbReference type="InterPro" id="IPR033648">
    <property type="entry name" value="AAR2_C"/>
</dbReference>
<dbReference type="InterPro" id="IPR033647">
    <property type="entry name" value="Aar2_N"/>
</dbReference>
<dbReference type="Proteomes" id="UP000190274">
    <property type="component" value="Chromosome H"/>
</dbReference>
<dbReference type="Pfam" id="PF05282">
    <property type="entry name" value="AAR2"/>
    <property type="match status" value="1"/>
</dbReference>
<dbReference type="GO" id="GO:0000244">
    <property type="term" value="P:spliceosomal tri-snRNP complex assembly"/>
    <property type="evidence" value="ECO:0007669"/>
    <property type="project" value="EnsemblFungi"/>
</dbReference>
<dbReference type="Gene3D" id="2.60.34.20">
    <property type="match status" value="1"/>
</dbReference>
<dbReference type="PANTHER" id="PTHR12689:SF4">
    <property type="entry name" value="PROTEIN AAR2 HOMOLOG"/>
    <property type="match status" value="1"/>
</dbReference>
<organism evidence="4 5">
    <name type="scientific">Lachancea dasiensis</name>
    <dbReference type="NCBI Taxonomy" id="1072105"/>
    <lineage>
        <taxon>Eukaryota</taxon>
        <taxon>Fungi</taxon>
        <taxon>Dikarya</taxon>
        <taxon>Ascomycota</taxon>
        <taxon>Saccharomycotina</taxon>
        <taxon>Saccharomycetes</taxon>
        <taxon>Saccharomycetales</taxon>
        <taxon>Saccharomycetaceae</taxon>
        <taxon>Lachancea</taxon>
    </lineage>
</organism>
<dbReference type="PANTHER" id="PTHR12689">
    <property type="entry name" value="A1 CISTRON SPLICING FACTOR AAR2-RELATED"/>
    <property type="match status" value="1"/>
</dbReference>
<accession>A0A1G4K2M4</accession>
<keyword evidence="5" id="KW-1185">Reference proteome</keyword>
<dbReference type="InterPro" id="IPR038514">
    <property type="entry name" value="AAR2_C_sf"/>
</dbReference>
<evidence type="ECO:0000259" key="2">
    <source>
        <dbReference type="Pfam" id="PF05282"/>
    </source>
</evidence>
<feature type="domain" description="AAR2 C-terminal" evidence="2">
    <location>
        <begin position="191"/>
        <end position="297"/>
    </location>
</feature>
<dbReference type="Gene3D" id="1.25.40.550">
    <property type="entry name" value="Aar2, C-terminal domain-like"/>
    <property type="match status" value="1"/>
</dbReference>
<feature type="domain" description="AAR2 N-terminal" evidence="3">
    <location>
        <begin position="5"/>
        <end position="123"/>
    </location>
</feature>
<name>A0A1G4K2M4_9SACH</name>
<proteinExistence type="inferred from homology"/>
<gene>
    <name evidence="4" type="ORF">LADA_0H09032G</name>
</gene>
<dbReference type="STRING" id="1266660.A0A1G4K2M4"/>
<sequence length="363" mass="41773">MEIFIDRIDQPVTFGIDLYSFDVKPNQPFHGFKKVPRDPRFHIVHFQHSTVGVRYGYYFEADKLEYLQFEYDRTQELYKPRSLETEEARRDGYNKFQQLHPLMVPYPSVDEGDSWFEITKFVKMLDVKYIAGCSGHFVYMDSAVTTEEEKGILRKALAKGRHTGGTGLGGPVPQEELSLNYSAIVFKSKDAIRPEHKMQDFLDKSYYLNEVILPRHHHSSIYSLFGELQWAFLNALMFGNYASSLQWHNIVELLAFSSRIKTVLLAELDALLAAQLASLPSFYVDTLLNEDVWVRVLHDSHHSTELPNTGNAIRKLWPHLGEVDSEPDALLSSFDRPYAFQHDGDDDSGDENGPVVAERVIYR</sequence>